<evidence type="ECO:0000313" key="4">
    <source>
        <dbReference type="Proteomes" id="UP000094527"/>
    </source>
</evidence>
<accession>A0A1D2M1R2</accession>
<dbReference type="AlphaFoldDB" id="A0A1D2M1R2"/>
<proteinExistence type="predicted"/>
<feature type="domain" description="Death" evidence="2">
    <location>
        <begin position="21"/>
        <end position="78"/>
    </location>
</feature>
<dbReference type="CDD" id="cd01671">
    <property type="entry name" value="CARD"/>
    <property type="match status" value="1"/>
</dbReference>
<dbReference type="GO" id="GO:0007165">
    <property type="term" value="P:signal transduction"/>
    <property type="evidence" value="ECO:0007669"/>
    <property type="project" value="InterPro"/>
</dbReference>
<dbReference type="EMBL" id="LJIJ01006842">
    <property type="protein sequence ID" value="ODM86894.1"/>
    <property type="molecule type" value="Genomic_DNA"/>
</dbReference>
<dbReference type="InterPro" id="IPR000488">
    <property type="entry name" value="Death_dom"/>
</dbReference>
<evidence type="ECO:0000259" key="2">
    <source>
        <dbReference type="PROSITE" id="PS50017"/>
    </source>
</evidence>
<reference evidence="3 4" key="1">
    <citation type="journal article" date="2016" name="Genome Biol. Evol.">
        <title>Gene Family Evolution Reflects Adaptation to Soil Environmental Stressors in the Genome of the Collembolan Orchesella cincta.</title>
        <authorList>
            <person name="Faddeeva-Vakhrusheva A."/>
            <person name="Derks M.F."/>
            <person name="Anvar S.Y."/>
            <person name="Agamennone V."/>
            <person name="Suring W."/>
            <person name="Smit S."/>
            <person name="van Straalen N.M."/>
            <person name="Roelofs D."/>
        </authorList>
    </citation>
    <scope>NUCLEOTIDE SEQUENCE [LARGE SCALE GENOMIC DNA]</scope>
    <source>
        <tissue evidence="3">Mixed pool</tissue>
    </source>
</reference>
<dbReference type="PROSITE" id="PS50017">
    <property type="entry name" value="DEATH_DOMAIN"/>
    <property type="match status" value="1"/>
</dbReference>
<dbReference type="SUPFAM" id="SSF47986">
    <property type="entry name" value="DEATH domain"/>
    <property type="match status" value="2"/>
</dbReference>
<sequence length="242" mass="27596">MEKLSLHFHYNGGKHNHSKKKWHSIATGLQIPEEDIEDIQTAIKMDNLSKKDIFIKVLASWHQANDEDATVERLIDTLDGDNLKIVCDGVFKIMIPKNRRDFPSSKEQTNTKDQGLSSAKLPRKSSEKNEDENEDEDDDEEEKLDKLVKAQNQFLLDKADELVELLDLNSTTIAKLLSKKVISKTDVSALDAIPNQLEKNRHFLVKILPSKHDYFTVFFNAMKDTAQSGVVAVLKKFYKTAK</sequence>
<name>A0A1D2M1R2_ORCCI</name>
<evidence type="ECO:0000313" key="3">
    <source>
        <dbReference type="EMBL" id="ODM86894.1"/>
    </source>
</evidence>
<dbReference type="Proteomes" id="UP000094527">
    <property type="component" value="Unassembled WGS sequence"/>
</dbReference>
<dbReference type="CDD" id="cd01670">
    <property type="entry name" value="Death"/>
    <property type="match status" value="1"/>
</dbReference>
<keyword evidence="4" id="KW-1185">Reference proteome</keyword>
<dbReference type="InterPro" id="IPR011029">
    <property type="entry name" value="DEATH-like_dom_sf"/>
</dbReference>
<gene>
    <name evidence="3" type="ORF">Ocin01_19788</name>
</gene>
<protein>
    <submittedName>
        <fullName evidence="3">Retinaldehyde-binding protein 1</fullName>
    </submittedName>
</protein>
<evidence type="ECO:0000256" key="1">
    <source>
        <dbReference type="SAM" id="MobiDB-lite"/>
    </source>
</evidence>
<comment type="caution">
    <text evidence="3">The sequence shown here is derived from an EMBL/GenBank/DDBJ whole genome shotgun (WGS) entry which is preliminary data.</text>
</comment>
<organism evidence="3 4">
    <name type="scientific">Orchesella cincta</name>
    <name type="common">Springtail</name>
    <name type="synonym">Podura cincta</name>
    <dbReference type="NCBI Taxonomy" id="48709"/>
    <lineage>
        <taxon>Eukaryota</taxon>
        <taxon>Metazoa</taxon>
        <taxon>Ecdysozoa</taxon>
        <taxon>Arthropoda</taxon>
        <taxon>Hexapoda</taxon>
        <taxon>Collembola</taxon>
        <taxon>Entomobryomorpha</taxon>
        <taxon>Entomobryoidea</taxon>
        <taxon>Orchesellidae</taxon>
        <taxon>Orchesellinae</taxon>
        <taxon>Orchesella</taxon>
    </lineage>
</organism>
<dbReference type="Gene3D" id="1.10.533.10">
    <property type="entry name" value="Death Domain, Fas"/>
    <property type="match status" value="2"/>
</dbReference>
<feature type="region of interest" description="Disordered" evidence="1">
    <location>
        <begin position="101"/>
        <end position="143"/>
    </location>
</feature>
<feature type="compositionally biased region" description="Polar residues" evidence="1">
    <location>
        <begin position="105"/>
        <end position="117"/>
    </location>
</feature>
<feature type="compositionally biased region" description="Acidic residues" evidence="1">
    <location>
        <begin position="129"/>
        <end position="142"/>
    </location>
</feature>